<dbReference type="Pfam" id="PF01381">
    <property type="entry name" value="HTH_3"/>
    <property type="match status" value="1"/>
</dbReference>
<gene>
    <name evidence="2" type="ORF">HD592_001853</name>
</gene>
<organism evidence="2 3">
    <name type="scientific">Schaalia hyovaginalis</name>
    <dbReference type="NCBI Taxonomy" id="29316"/>
    <lineage>
        <taxon>Bacteria</taxon>
        <taxon>Bacillati</taxon>
        <taxon>Actinomycetota</taxon>
        <taxon>Actinomycetes</taxon>
        <taxon>Actinomycetales</taxon>
        <taxon>Actinomycetaceae</taxon>
        <taxon>Schaalia</taxon>
    </lineage>
</organism>
<dbReference type="RefSeq" id="WP_221437872.1">
    <property type="nucleotide sequence ID" value="NZ_JACHMK010000001.1"/>
</dbReference>
<evidence type="ECO:0000313" key="3">
    <source>
        <dbReference type="Proteomes" id="UP000617426"/>
    </source>
</evidence>
<keyword evidence="3" id="KW-1185">Reference proteome</keyword>
<evidence type="ECO:0000313" key="2">
    <source>
        <dbReference type="EMBL" id="MBB6335288.1"/>
    </source>
</evidence>
<sequence>MHPQDTDTTAATIGRSIRDMRKSYRLTQTQLGDLVGLSDKTVRDIERGTGSPSLKAVLSTLSALGLRLEVRDS</sequence>
<comment type="caution">
    <text evidence="2">The sequence shown here is derived from an EMBL/GenBank/DDBJ whole genome shotgun (WGS) entry which is preliminary data.</text>
</comment>
<protein>
    <submittedName>
        <fullName evidence="2">HTH-type transcriptional regulator/antitoxin HipB</fullName>
    </submittedName>
</protein>
<dbReference type="Proteomes" id="UP000617426">
    <property type="component" value="Unassembled WGS sequence"/>
</dbReference>
<dbReference type="PROSITE" id="PS50943">
    <property type="entry name" value="HTH_CROC1"/>
    <property type="match status" value="1"/>
</dbReference>
<accession>A0A923IYA4</accession>
<dbReference type="SMART" id="SM00530">
    <property type="entry name" value="HTH_XRE"/>
    <property type="match status" value="1"/>
</dbReference>
<name>A0A923IYA4_9ACTO</name>
<feature type="domain" description="HTH cro/C1-type" evidence="1">
    <location>
        <begin position="17"/>
        <end position="71"/>
    </location>
</feature>
<dbReference type="Gene3D" id="1.10.260.40">
    <property type="entry name" value="lambda repressor-like DNA-binding domains"/>
    <property type="match status" value="1"/>
</dbReference>
<evidence type="ECO:0000259" key="1">
    <source>
        <dbReference type="PROSITE" id="PS50943"/>
    </source>
</evidence>
<dbReference type="CDD" id="cd00093">
    <property type="entry name" value="HTH_XRE"/>
    <property type="match status" value="1"/>
</dbReference>
<dbReference type="InterPro" id="IPR001387">
    <property type="entry name" value="Cro/C1-type_HTH"/>
</dbReference>
<dbReference type="SUPFAM" id="SSF47413">
    <property type="entry name" value="lambda repressor-like DNA-binding domains"/>
    <property type="match status" value="1"/>
</dbReference>
<dbReference type="AlphaFoldDB" id="A0A923IYA4"/>
<reference evidence="2" key="1">
    <citation type="submission" date="2020-08" db="EMBL/GenBank/DDBJ databases">
        <title>Sequencing the genomes of 1000 actinobacteria strains.</title>
        <authorList>
            <person name="Klenk H.-P."/>
        </authorList>
    </citation>
    <scope>NUCLEOTIDE SEQUENCE</scope>
    <source>
        <strain evidence="2">DSM 10695</strain>
    </source>
</reference>
<dbReference type="EMBL" id="JACHMK010000001">
    <property type="protein sequence ID" value="MBB6335288.1"/>
    <property type="molecule type" value="Genomic_DNA"/>
</dbReference>
<dbReference type="InterPro" id="IPR010982">
    <property type="entry name" value="Lambda_DNA-bd_dom_sf"/>
</dbReference>
<dbReference type="GO" id="GO:0003677">
    <property type="term" value="F:DNA binding"/>
    <property type="evidence" value="ECO:0007669"/>
    <property type="project" value="InterPro"/>
</dbReference>
<proteinExistence type="predicted"/>